<dbReference type="Pfam" id="PF13503">
    <property type="entry name" value="DUF4123"/>
    <property type="match status" value="1"/>
</dbReference>
<name>A0A1R1I8W1_9RHOO</name>
<comment type="caution">
    <text evidence="2">The sequence shown here is derived from an EMBL/GenBank/DDBJ whole genome shotgun (WGS) entry which is preliminary data.</text>
</comment>
<reference evidence="2 3" key="1">
    <citation type="submission" date="2016-10" db="EMBL/GenBank/DDBJ databases">
        <title>Alkaliphiles isolated from bioreactors.</title>
        <authorList>
            <person name="Salah Z."/>
            <person name="Rout S.P."/>
            <person name="Humphreys P.N."/>
        </authorList>
    </citation>
    <scope>NUCLEOTIDE SEQUENCE [LARGE SCALE GENOMIC DNA]</scope>
    <source>
        <strain evidence="2 3">ZS02</strain>
    </source>
</reference>
<dbReference type="STRING" id="418702.BJN45_08175"/>
<dbReference type="EMBL" id="MTHD01000002">
    <property type="protein sequence ID" value="OMG55114.1"/>
    <property type="molecule type" value="Genomic_DNA"/>
</dbReference>
<evidence type="ECO:0000313" key="3">
    <source>
        <dbReference type="Proteomes" id="UP000187526"/>
    </source>
</evidence>
<protein>
    <recommendedName>
        <fullName evidence="1">DUF4123 domain-containing protein</fullName>
    </recommendedName>
</protein>
<proteinExistence type="predicted"/>
<gene>
    <name evidence="2" type="ORF">BJN45_08175</name>
</gene>
<feature type="domain" description="DUF4123" evidence="1">
    <location>
        <begin position="31"/>
        <end position="146"/>
    </location>
</feature>
<organism evidence="2 3">
    <name type="scientific">Azonexus hydrophilus</name>
    <dbReference type="NCBI Taxonomy" id="418702"/>
    <lineage>
        <taxon>Bacteria</taxon>
        <taxon>Pseudomonadati</taxon>
        <taxon>Pseudomonadota</taxon>
        <taxon>Betaproteobacteria</taxon>
        <taxon>Rhodocyclales</taxon>
        <taxon>Azonexaceae</taxon>
        <taxon>Azonexus</taxon>
    </lineage>
</organism>
<evidence type="ECO:0000259" key="1">
    <source>
        <dbReference type="Pfam" id="PF13503"/>
    </source>
</evidence>
<dbReference type="OrthoDB" id="8587627at2"/>
<dbReference type="RefSeq" id="WP_076093836.1">
    <property type="nucleotide sequence ID" value="NZ_MTHD01000002.1"/>
</dbReference>
<accession>A0A1R1I8W1</accession>
<sequence>MNNYYAVDPYEHAAVRDAMLLKISAFPAARWFALIDRGFEHGLKHFGANGENEYCLYRHGRLERLAEVSPCLISLSNFSPERLKGFLGSLLVHCRTRPMLSFIQSGRTGDEIADGWQAFLEVETDDAQRFLLRFADTRVLPALARCTKAIWDGLSNGLEEWLIVNRTGEMEALPLLKTGTVSLGNTGKAVIDSNEFACLLESGLPDALADQLHEHFPNLLSERGGAANYQLLQATCDLAKKYGLEAFPEQMALSVAVLFSQGNLLEDPQFESWMQQKPWSGGSLEAALGEYLEKMETTQ</sequence>
<dbReference type="InterPro" id="IPR025391">
    <property type="entry name" value="DUF4123"/>
</dbReference>
<dbReference type="AlphaFoldDB" id="A0A1R1I8W1"/>
<keyword evidence="3" id="KW-1185">Reference proteome</keyword>
<dbReference type="Proteomes" id="UP000187526">
    <property type="component" value="Unassembled WGS sequence"/>
</dbReference>
<evidence type="ECO:0000313" key="2">
    <source>
        <dbReference type="EMBL" id="OMG55114.1"/>
    </source>
</evidence>